<dbReference type="SUPFAM" id="SSF53474">
    <property type="entry name" value="alpha/beta-Hydrolases"/>
    <property type="match status" value="1"/>
</dbReference>
<dbReference type="GO" id="GO:0016787">
    <property type="term" value="F:hydrolase activity"/>
    <property type="evidence" value="ECO:0007669"/>
    <property type="project" value="UniProtKB-KW"/>
</dbReference>
<dbReference type="Gene3D" id="3.40.50.1820">
    <property type="entry name" value="alpha/beta hydrolase"/>
    <property type="match status" value="1"/>
</dbReference>
<evidence type="ECO:0000313" key="4">
    <source>
        <dbReference type="Proteomes" id="UP000323708"/>
    </source>
</evidence>
<gene>
    <name evidence="3" type="ORF">F0M18_02085</name>
</gene>
<dbReference type="AlphaFoldDB" id="A0A5B0X710"/>
<protein>
    <submittedName>
        <fullName evidence="3">Alpha/beta hydrolase</fullName>
    </submittedName>
</protein>
<evidence type="ECO:0000256" key="1">
    <source>
        <dbReference type="ARBA" id="ARBA00022801"/>
    </source>
</evidence>
<keyword evidence="4" id="KW-1185">Reference proteome</keyword>
<accession>A0A5B0X710</accession>
<dbReference type="InterPro" id="IPR050300">
    <property type="entry name" value="GDXG_lipolytic_enzyme"/>
</dbReference>
<proteinExistence type="predicted"/>
<dbReference type="InterPro" id="IPR029058">
    <property type="entry name" value="AB_hydrolase_fold"/>
</dbReference>
<evidence type="ECO:0000313" key="3">
    <source>
        <dbReference type="EMBL" id="KAA1194247.1"/>
    </source>
</evidence>
<evidence type="ECO:0000259" key="2">
    <source>
        <dbReference type="Pfam" id="PF07859"/>
    </source>
</evidence>
<reference evidence="3 4" key="1">
    <citation type="submission" date="2019-09" db="EMBL/GenBank/DDBJ databases">
        <authorList>
            <person name="Chen X.-Y."/>
        </authorList>
    </citation>
    <scope>NUCLEOTIDE SEQUENCE [LARGE SCALE GENOMIC DNA]</scope>
    <source>
        <strain evidence="3 4">NY5</strain>
    </source>
</reference>
<comment type="caution">
    <text evidence="3">The sequence shown here is derived from an EMBL/GenBank/DDBJ whole genome shotgun (WGS) entry which is preliminary data.</text>
</comment>
<organism evidence="3 4">
    <name type="scientific">Pseudohalioglobus sediminis</name>
    <dbReference type="NCBI Taxonomy" id="2606449"/>
    <lineage>
        <taxon>Bacteria</taxon>
        <taxon>Pseudomonadati</taxon>
        <taxon>Pseudomonadota</taxon>
        <taxon>Gammaproteobacteria</taxon>
        <taxon>Cellvibrionales</taxon>
        <taxon>Halieaceae</taxon>
        <taxon>Pseudohalioglobus</taxon>
    </lineage>
</organism>
<keyword evidence="1 3" id="KW-0378">Hydrolase</keyword>
<dbReference type="Pfam" id="PF07859">
    <property type="entry name" value="Abhydrolase_3"/>
    <property type="match status" value="1"/>
</dbReference>
<dbReference type="EMBL" id="VTUX01000001">
    <property type="protein sequence ID" value="KAA1194247.1"/>
    <property type="molecule type" value="Genomic_DNA"/>
</dbReference>
<name>A0A5B0X710_9GAMM</name>
<sequence>MMQGQSCCRIGARAKSTVLLVYTLDRTAPPSQGCCRVAARVMLARNLLRPEPTRTMPHKYPTHPDYARIPVFNFRFNRLMVALMNAFVALSRWRVARQSPEGLAVSRVAIFGTGGRQIPGILYRPESVSGAVPLLLYFHGGAFALTYAANHLTMCQSYALRSGCAVLLVDYRLAPAHPWPAPFDDCYDSLLWARQSAQELAIDPRRIVVGGDSAGGALAAGVAQKALDQGEVLSGQMLVYPVTDSRCNTQSVQEFDDAPLWNSISTRRMWQAYLPGGDHQQPPEYAAPGLRQDLGGLPPAYVETAEFDPLRDEGEHYARALQAAGVPVEMNATQGTIHGYELAAENPIVKDAMDRRCAFLSACFQRPDSIDSTGSEA</sequence>
<dbReference type="Proteomes" id="UP000323708">
    <property type="component" value="Unassembled WGS sequence"/>
</dbReference>
<dbReference type="InterPro" id="IPR013094">
    <property type="entry name" value="AB_hydrolase_3"/>
</dbReference>
<feature type="domain" description="Alpha/beta hydrolase fold-3" evidence="2">
    <location>
        <begin position="135"/>
        <end position="340"/>
    </location>
</feature>
<dbReference type="PANTHER" id="PTHR48081">
    <property type="entry name" value="AB HYDROLASE SUPERFAMILY PROTEIN C4A8.06C"/>
    <property type="match status" value="1"/>
</dbReference>
<dbReference type="PANTHER" id="PTHR48081:SF8">
    <property type="entry name" value="ALPHA_BETA HYDROLASE FOLD-3 DOMAIN-CONTAINING PROTEIN-RELATED"/>
    <property type="match status" value="1"/>
</dbReference>